<feature type="transmembrane region" description="Helical" evidence="2">
    <location>
        <begin position="60"/>
        <end position="85"/>
    </location>
</feature>
<feature type="transmembrane region" description="Helical" evidence="2">
    <location>
        <begin position="205"/>
        <end position="224"/>
    </location>
</feature>
<feature type="transmembrane region" description="Helical" evidence="2">
    <location>
        <begin position="231"/>
        <end position="256"/>
    </location>
</feature>
<reference evidence="3 4" key="1">
    <citation type="submission" date="2018-03" db="EMBL/GenBank/DDBJ databases">
        <title>Cross-interface Injection: A General Nanoliter Liquid Handling Method Applied to Single Cells Genome Amplification Automated Nanoliter Liquid Handling Applied to Single Cell Multiple Displacement Amplification.</title>
        <authorList>
            <person name="Yun J."/>
            <person name="Xu P."/>
            <person name="Xu J."/>
            <person name="Dai X."/>
            <person name="Wang Y."/>
            <person name="Zheng X."/>
            <person name="Cao C."/>
            <person name="Yi Q."/>
            <person name="Zhu Y."/>
            <person name="Wang L."/>
            <person name="Dong Z."/>
            <person name="Huang Y."/>
            <person name="Huang L."/>
            <person name="Du W."/>
        </authorList>
    </citation>
    <scope>NUCLEOTIDE SEQUENCE [LARGE SCALE GENOMIC DNA]</scope>
    <source>
        <strain evidence="3 4">Z-D1-2</strain>
    </source>
</reference>
<keyword evidence="2" id="KW-1133">Transmembrane helix</keyword>
<accession>A0A2T4DQX6</accession>
<dbReference type="PANTHER" id="PTHR36838">
    <property type="entry name" value="AUXIN EFFLUX CARRIER FAMILY PROTEIN"/>
    <property type="match status" value="1"/>
</dbReference>
<name>A0A2T4DQX6_9BACT</name>
<protein>
    <submittedName>
        <fullName evidence="3">Permease</fullName>
    </submittedName>
</protein>
<dbReference type="EMBL" id="PYVU01000062">
    <property type="protein sequence ID" value="PTB96205.1"/>
    <property type="molecule type" value="Genomic_DNA"/>
</dbReference>
<gene>
    <name evidence="3" type="ORF">C9994_08490</name>
</gene>
<evidence type="ECO:0000313" key="3">
    <source>
        <dbReference type="EMBL" id="PTB96205.1"/>
    </source>
</evidence>
<evidence type="ECO:0000256" key="2">
    <source>
        <dbReference type="SAM" id="Phobius"/>
    </source>
</evidence>
<proteinExistence type="predicted"/>
<feature type="transmembrane region" description="Helical" evidence="2">
    <location>
        <begin position="6"/>
        <end position="22"/>
    </location>
</feature>
<keyword evidence="2" id="KW-0472">Membrane</keyword>
<keyword evidence="2" id="KW-0812">Transmembrane</keyword>
<feature type="transmembrane region" description="Helical" evidence="2">
    <location>
        <begin position="97"/>
        <end position="118"/>
    </location>
</feature>
<comment type="caution">
    <text evidence="3">The sequence shown here is derived from an EMBL/GenBank/DDBJ whole genome shotgun (WGS) entry which is preliminary data.</text>
</comment>
<evidence type="ECO:0000256" key="1">
    <source>
        <dbReference type="ARBA" id="ARBA00022448"/>
    </source>
</evidence>
<feature type="transmembrane region" description="Helical" evidence="2">
    <location>
        <begin position="124"/>
        <end position="146"/>
    </location>
</feature>
<feature type="transmembrane region" description="Helical" evidence="2">
    <location>
        <begin position="337"/>
        <end position="358"/>
    </location>
</feature>
<feature type="transmembrane region" description="Helical" evidence="2">
    <location>
        <begin position="34"/>
        <end position="54"/>
    </location>
</feature>
<feature type="transmembrane region" description="Helical" evidence="2">
    <location>
        <begin position="304"/>
        <end position="331"/>
    </location>
</feature>
<feature type="transmembrane region" description="Helical" evidence="2">
    <location>
        <begin position="262"/>
        <end position="283"/>
    </location>
</feature>
<organism evidence="3 4">
    <name type="scientific">Marivirga lumbricoides</name>
    <dbReference type="NCBI Taxonomy" id="1046115"/>
    <lineage>
        <taxon>Bacteria</taxon>
        <taxon>Pseudomonadati</taxon>
        <taxon>Bacteroidota</taxon>
        <taxon>Cytophagia</taxon>
        <taxon>Cytophagales</taxon>
        <taxon>Marivirgaceae</taxon>
        <taxon>Marivirga</taxon>
    </lineage>
</organism>
<dbReference type="Proteomes" id="UP000240608">
    <property type="component" value="Unassembled WGS sequence"/>
</dbReference>
<feature type="transmembrane region" description="Helical" evidence="2">
    <location>
        <begin position="167"/>
        <end position="193"/>
    </location>
</feature>
<evidence type="ECO:0000313" key="4">
    <source>
        <dbReference type="Proteomes" id="UP000240608"/>
    </source>
</evidence>
<keyword evidence="1" id="KW-0813">Transport</keyword>
<dbReference type="PANTHER" id="PTHR36838:SF3">
    <property type="entry name" value="TRANSPORTER AUXIN EFFLUX CARRIER EC FAMILY"/>
    <property type="match status" value="1"/>
</dbReference>
<dbReference type="AlphaFoldDB" id="A0A2T4DQX6"/>
<sequence>MNLAIQKSVGLLLLIIIGFLLQKKLAGNDSLKGVKVIILSIALPATIFVALLKIELAQDLLLLPLLALLMNFLLFGSSYIALSAFGIKKNSSTRKTLLLLLPSLAPGLSCFPFLMEYLGENELALAALADVGNKIFVLIFLYLLAVHWFHQRQSSSIQQNTMAKVRGLLLSMINEPINVVIIIALIMLGFGFQLSSFPAFLENEILRLSSIMTPLVLLFIGMAVKINWKEFNLIFFLLSWRAGIAFCLSAIIVFLMPALSPSLILLLIVFPQSSCSFWPFAHMTAINNMEEHTPPKNKTFNTHFGLSVLACSLPFSTLLILCVFSFQSFFINPIYCLYVGVAMLIVSLFPFFITKIVYKKIPQSSTKEIPFFSKAVDAIEARKAS</sequence>